<evidence type="ECO:0000313" key="3">
    <source>
        <dbReference type="EMBL" id="BDU50079.1"/>
    </source>
</evidence>
<dbReference type="GO" id="GO:0030288">
    <property type="term" value="C:outer membrane-bounded periplasmic space"/>
    <property type="evidence" value="ECO:0007669"/>
    <property type="project" value="TreeGrafter"/>
</dbReference>
<protein>
    <submittedName>
        <fullName evidence="3">N-acetylmuramoyl-L-alanine amidase</fullName>
    </submittedName>
</protein>
<evidence type="ECO:0000259" key="2">
    <source>
        <dbReference type="SMART" id="SM00646"/>
    </source>
</evidence>
<dbReference type="InterPro" id="IPR002508">
    <property type="entry name" value="MurNAc-LAA_cat"/>
</dbReference>
<dbReference type="PANTHER" id="PTHR30404">
    <property type="entry name" value="N-ACETYLMURAMOYL-L-ALANINE AMIDASE"/>
    <property type="match status" value="1"/>
</dbReference>
<gene>
    <name evidence="3" type="ORF">HLVA_06480</name>
</gene>
<dbReference type="PANTHER" id="PTHR30404:SF0">
    <property type="entry name" value="N-ACETYLMURAMOYL-L-ALANINE AMIDASE AMIC"/>
    <property type="match status" value="1"/>
</dbReference>
<dbReference type="Pfam" id="PF01520">
    <property type="entry name" value="Amidase_3"/>
    <property type="match status" value="1"/>
</dbReference>
<dbReference type="Proteomes" id="UP001321582">
    <property type="component" value="Chromosome"/>
</dbReference>
<feature type="domain" description="MurNAc-LAA" evidence="2">
    <location>
        <begin position="190"/>
        <end position="339"/>
    </location>
</feature>
<dbReference type="KEGG" id="haby:HLVA_06480"/>
<dbReference type="AlphaFoldDB" id="A0AAU9DSP3"/>
<proteinExistence type="predicted"/>
<dbReference type="FunFam" id="3.40.630.40:FF:000005">
    <property type="entry name" value="N-acetylmuramoyl-L-alanine amidase (AmiA)"/>
    <property type="match status" value="1"/>
</dbReference>
<name>A0AAU9DSP3_9FUSO</name>
<organism evidence="3 4">
    <name type="scientific">Haliovirga abyssi</name>
    <dbReference type="NCBI Taxonomy" id="2996794"/>
    <lineage>
        <taxon>Bacteria</taxon>
        <taxon>Fusobacteriati</taxon>
        <taxon>Fusobacteriota</taxon>
        <taxon>Fusobacteriia</taxon>
        <taxon>Fusobacteriales</taxon>
        <taxon>Haliovirgaceae</taxon>
        <taxon>Haliovirga</taxon>
    </lineage>
</organism>
<dbReference type="SMART" id="SM00646">
    <property type="entry name" value="Ami_3"/>
    <property type="match status" value="1"/>
</dbReference>
<keyword evidence="4" id="KW-1185">Reference proteome</keyword>
<dbReference type="GO" id="GO:0008745">
    <property type="term" value="F:N-acetylmuramoyl-L-alanine amidase activity"/>
    <property type="evidence" value="ECO:0007669"/>
    <property type="project" value="InterPro"/>
</dbReference>
<accession>A0AAU9DSP3</accession>
<reference evidence="3 4" key="1">
    <citation type="submission" date="2022-11" db="EMBL/GenBank/DDBJ databases">
        <title>Haliovirga abyssi gen. nov., sp. nov., a mesophilic fermentative bacterium isolated from the Iheya North hydrothermal field and the proposal of Haliovirgaceae fam. nov.</title>
        <authorList>
            <person name="Miyazaki U."/>
            <person name="Tame A."/>
            <person name="Miyazaki J."/>
            <person name="Takai K."/>
            <person name="Sawayama S."/>
            <person name="Kitajima M."/>
            <person name="Okamoto A."/>
            <person name="Nakagawa S."/>
        </authorList>
    </citation>
    <scope>NUCLEOTIDE SEQUENCE [LARGE SCALE GENOMIC DNA]</scope>
    <source>
        <strain evidence="3 4">IC12</strain>
    </source>
</reference>
<dbReference type="EMBL" id="AP027059">
    <property type="protein sequence ID" value="BDU50079.1"/>
    <property type="molecule type" value="Genomic_DNA"/>
</dbReference>
<keyword evidence="1" id="KW-0378">Hydrolase</keyword>
<dbReference type="RefSeq" id="WP_307905015.1">
    <property type="nucleotide sequence ID" value="NZ_AP027059.1"/>
</dbReference>
<dbReference type="GO" id="GO:0009253">
    <property type="term" value="P:peptidoglycan catabolic process"/>
    <property type="evidence" value="ECO:0007669"/>
    <property type="project" value="InterPro"/>
</dbReference>
<dbReference type="CDD" id="cd02696">
    <property type="entry name" value="MurNAc-LAA"/>
    <property type="match status" value="1"/>
</dbReference>
<evidence type="ECO:0000313" key="4">
    <source>
        <dbReference type="Proteomes" id="UP001321582"/>
    </source>
</evidence>
<dbReference type="SUPFAM" id="SSF53187">
    <property type="entry name" value="Zn-dependent exopeptidases"/>
    <property type="match status" value="1"/>
</dbReference>
<dbReference type="InterPro" id="IPR050695">
    <property type="entry name" value="N-acetylmuramoyl_amidase_3"/>
</dbReference>
<evidence type="ECO:0000256" key="1">
    <source>
        <dbReference type="ARBA" id="ARBA00022801"/>
    </source>
</evidence>
<sequence length="343" mass="38974">MKRYSLALFFLIYIISFGTTTNKIEKYSFNSNSIIFNISGNSFPKYLSNYDSESKIIFLEFSNTTPNKNIKNKILNGNYISKIETVSFDKTTDFFITLKSGVEFLEKKLKNPNRFQIIFSKKTVKNRYTIVIDPGHGGKDPGATGYRGLHEKDIVLKVGKLLKKKLSKVKKFNVIMTRNKDVFIPLGKRADIGNKNSCDLFISIHANANKKKSANGVEVFYFSKKSSKYAQNIANFENSVDDKYGIKSDYAKLIVNDIFYHMNQEKSIDLSSRIENKINKLTGLPKRGTFGANFAVLRLSNSPALLVELGFITNKSDALKLKNSRYQVALANAIYYSIVNYFN</sequence>
<dbReference type="Gene3D" id="3.40.630.40">
    <property type="entry name" value="Zn-dependent exopeptidases"/>
    <property type="match status" value="1"/>
</dbReference>